<protein>
    <submittedName>
        <fullName evidence="1">Uncharacterized protein</fullName>
    </submittedName>
</protein>
<dbReference type="HOGENOM" id="CLU_2908651_0_0_1"/>
<dbReference type="EMBL" id="FN596513">
    <property type="protein sequence ID" value="CBI38183.3"/>
    <property type="molecule type" value="Genomic_DNA"/>
</dbReference>
<dbReference type="Proteomes" id="UP000009183">
    <property type="component" value="Chromosome 1"/>
</dbReference>
<evidence type="ECO:0000313" key="1">
    <source>
        <dbReference type="EMBL" id="CBI38183.3"/>
    </source>
</evidence>
<dbReference type="STRING" id="29760.D7U614"/>
<sequence>MANLRRYEKKKKKKKTFHCITCVIPKDPIVTHNKGHLVLGQELVPVITPKPNLLRHLSIAKH</sequence>
<organism evidence="1 2">
    <name type="scientific">Vitis vinifera</name>
    <name type="common">Grape</name>
    <dbReference type="NCBI Taxonomy" id="29760"/>
    <lineage>
        <taxon>Eukaryota</taxon>
        <taxon>Viridiplantae</taxon>
        <taxon>Streptophyta</taxon>
        <taxon>Embryophyta</taxon>
        <taxon>Tracheophyta</taxon>
        <taxon>Spermatophyta</taxon>
        <taxon>Magnoliopsida</taxon>
        <taxon>eudicotyledons</taxon>
        <taxon>Gunneridae</taxon>
        <taxon>Pentapetalae</taxon>
        <taxon>rosids</taxon>
        <taxon>Vitales</taxon>
        <taxon>Vitaceae</taxon>
        <taxon>Viteae</taxon>
        <taxon>Vitis</taxon>
    </lineage>
</organism>
<proteinExistence type="predicted"/>
<keyword evidence="2" id="KW-1185">Reference proteome</keyword>
<accession>D7U614</accession>
<dbReference type="InParanoid" id="D7U614"/>
<dbReference type="AlphaFoldDB" id="D7U614"/>
<reference evidence="2" key="1">
    <citation type="journal article" date="2007" name="Nature">
        <title>The grapevine genome sequence suggests ancestral hexaploidization in major angiosperm phyla.</title>
        <authorList>
            <consortium name="The French-Italian Public Consortium for Grapevine Genome Characterization."/>
            <person name="Jaillon O."/>
            <person name="Aury J.-M."/>
            <person name="Noel B."/>
            <person name="Policriti A."/>
            <person name="Clepet C."/>
            <person name="Casagrande A."/>
            <person name="Choisne N."/>
            <person name="Aubourg S."/>
            <person name="Vitulo N."/>
            <person name="Jubin C."/>
            <person name="Vezzi A."/>
            <person name="Legeai F."/>
            <person name="Hugueney P."/>
            <person name="Dasilva C."/>
            <person name="Horner D."/>
            <person name="Mica E."/>
            <person name="Jublot D."/>
            <person name="Poulain J."/>
            <person name="Bruyere C."/>
            <person name="Billault A."/>
            <person name="Segurens B."/>
            <person name="Gouyvenoux M."/>
            <person name="Ugarte E."/>
            <person name="Cattonaro F."/>
            <person name="Anthouard V."/>
            <person name="Vico V."/>
            <person name="Del Fabbro C."/>
            <person name="Alaux M."/>
            <person name="Di Gaspero G."/>
            <person name="Dumas V."/>
            <person name="Felice N."/>
            <person name="Paillard S."/>
            <person name="Juman I."/>
            <person name="Moroldo M."/>
            <person name="Scalabrin S."/>
            <person name="Canaguier A."/>
            <person name="Le Clainche I."/>
            <person name="Malacrida G."/>
            <person name="Durand E."/>
            <person name="Pesole G."/>
            <person name="Laucou V."/>
            <person name="Chatelet P."/>
            <person name="Merdinoglu D."/>
            <person name="Delledonne M."/>
            <person name="Pezzotti M."/>
            <person name="Lecharny A."/>
            <person name="Scarpelli C."/>
            <person name="Artiguenave F."/>
            <person name="Pe M.E."/>
            <person name="Valle G."/>
            <person name="Morgante M."/>
            <person name="Caboche M."/>
            <person name="Adam-Blondon A.-F."/>
            <person name="Weissenbach J."/>
            <person name="Quetier F."/>
            <person name="Wincker P."/>
        </authorList>
    </citation>
    <scope>NUCLEOTIDE SEQUENCE [LARGE SCALE GENOMIC DNA]</scope>
    <source>
        <strain evidence="2">cv. Pinot noir / PN40024</strain>
    </source>
</reference>
<name>D7U614_VITVI</name>
<evidence type="ECO:0000313" key="2">
    <source>
        <dbReference type="Proteomes" id="UP000009183"/>
    </source>
</evidence>
<dbReference type="PaxDb" id="29760-VIT_01s0146g00430.t01"/>
<gene>
    <name evidence="1" type="ordered locus">VIT_01s0146g00430</name>
</gene>